<evidence type="ECO:0000256" key="2">
    <source>
        <dbReference type="ARBA" id="ARBA00022448"/>
    </source>
</evidence>
<protein>
    <recommendedName>
        <fullName evidence="6">Protein SDA1</fullName>
    </recommendedName>
</protein>
<gene>
    <name evidence="11" type="primary">SDA1</name>
    <name evidence="11" type="ORF">N0V83_003580</name>
</gene>
<organism evidence="11 12">
    <name type="scientific">Neocucurbitaria cava</name>
    <dbReference type="NCBI Taxonomy" id="798079"/>
    <lineage>
        <taxon>Eukaryota</taxon>
        <taxon>Fungi</taxon>
        <taxon>Dikarya</taxon>
        <taxon>Ascomycota</taxon>
        <taxon>Pezizomycotina</taxon>
        <taxon>Dothideomycetes</taxon>
        <taxon>Pleosporomycetidae</taxon>
        <taxon>Pleosporales</taxon>
        <taxon>Pleosporineae</taxon>
        <taxon>Cucurbitariaceae</taxon>
        <taxon>Neocucurbitaria</taxon>
    </lineage>
</organism>
<proteinExistence type="inferred from homology"/>
<dbReference type="Pfam" id="PF08158">
    <property type="entry name" value="SDA1_HEAT"/>
    <property type="match status" value="1"/>
</dbReference>
<feature type="compositionally biased region" description="Basic and acidic residues" evidence="7">
    <location>
        <begin position="696"/>
        <end position="708"/>
    </location>
</feature>
<dbReference type="PANTHER" id="PTHR12730:SF0">
    <property type="entry name" value="PROTEIN SDA1 HOMOLOG"/>
    <property type="match status" value="1"/>
</dbReference>
<dbReference type="OrthoDB" id="2196187at2759"/>
<evidence type="ECO:0000313" key="11">
    <source>
        <dbReference type="EMBL" id="KAJ4373286.1"/>
    </source>
</evidence>
<feature type="region of interest" description="Disordered" evidence="7">
    <location>
        <begin position="678"/>
        <end position="755"/>
    </location>
</feature>
<dbReference type="InterPro" id="IPR027312">
    <property type="entry name" value="Sda1"/>
</dbReference>
<feature type="domain" description="SDA1 C-terminal" evidence="10">
    <location>
        <begin position="702"/>
        <end position="747"/>
    </location>
</feature>
<dbReference type="GO" id="GO:0015031">
    <property type="term" value="P:protein transport"/>
    <property type="evidence" value="ECO:0007669"/>
    <property type="project" value="UniProtKB-KW"/>
</dbReference>
<dbReference type="SUPFAM" id="SSF48371">
    <property type="entry name" value="ARM repeat"/>
    <property type="match status" value="1"/>
</dbReference>
<evidence type="ECO:0000256" key="6">
    <source>
        <dbReference type="RuleBase" id="RU365057"/>
    </source>
</evidence>
<dbReference type="EMBL" id="JAPEUY010000005">
    <property type="protein sequence ID" value="KAJ4373286.1"/>
    <property type="molecule type" value="Genomic_DNA"/>
</dbReference>
<evidence type="ECO:0000256" key="1">
    <source>
        <dbReference type="ARBA" id="ARBA00005783"/>
    </source>
</evidence>
<comment type="subcellular location">
    <subcellularLocation>
        <location evidence="6">Nucleus</location>
        <location evidence="6">Nucleolus</location>
    </subcellularLocation>
</comment>
<feature type="compositionally biased region" description="Acidic residues" evidence="7">
    <location>
        <begin position="515"/>
        <end position="527"/>
    </location>
</feature>
<feature type="domain" description="SDA1 N-terminal" evidence="9">
    <location>
        <begin position="67"/>
        <end position="436"/>
    </location>
</feature>
<dbReference type="GO" id="GO:0000055">
    <property type="term" value="P:ribosomal large subunit export from nucleus"/>
    <property type="evidence" value="ECO:0007669"/>
    <property type="project" value="UniProtKB-UniRule"/>
</dbReference>
<dbReference type="InterPro" id="IPR012977">
    <property type="entry name" value="SDA1_N"/>
</dbReference>
<keyword evidence="2 6" id="KW-0813">Transport</keyword>
<dbReference type="InterPro" id="IPR007949">
    <property type="entry name" value="SDA1_MD"/>
</dbReference>
<comment type="similarity">
    <text evidence="1 6">Belongs to the SDA1 family.</text>
</comment>
<dbReference type="InterPro" id="IPR048292">
    <property type="entry name" value="SDA1_C"/>
</dbReference>
<evidence type="ECO:0000256" key="5">
    <source>
        <dbReference type="ARBA" id="ARBA00023242"/>
    </source>
</evidence>
<sequence length="755" mass="84699">MKRKVGALEKIEADHAALRYKIKRDPQSYRDDFSNQYQQYETLRDLFLQSPGTTDTGIVALRDLIEFVSHVADCYPDLTSRFPEDLTQILLKHHEVLEYELRDKIVGSLVLLKNKDVIDSTTLLNTLFPILITTPSKSLRQLLFTKILSDLRAANAKTTNHKLNRTIQTVLYNLLESDKESPKGIWAVKITRELWKRQVWTDARAVEVMRLAALSDNEKVITGGVRFFLGGDKEREDAAEESSDDDNDVDMAKLRHQVGINKKSKKKERDLRKAAVSLKKKEKKKNAPHPLNFSALHLLHDPQGFAETLFSKHVQNSKSKLALESRLLVLQLVSRLVGLHKLTVLSLYSYFLKHLTPRQASVTSYLACLAQATHNYVPPDVLEPLVQKIANEFVSEAAASEVAAAGLNAIREICARQPLAMTDTLLQDLVQYRKSKDKGTMMAAKGLLSLYREVGAELLHKRDRGKDAAMGIRAGTIKERRYGEEAVGEIEGIELLEKWKEEERRKKMEAAGLDPDVDVDIEEDEAEDWKKWDVESDEDSDDSGGWINVESDGEDIEISDSEDEKAKSKQPPAKKAKLSSATPAPTTASDEKENSKSVEPEAAKSITKLLTTTILTPADLKQLQALRQTTTITSSLQSSKRAQLLAARHADEAITAETIELAASIGKKNTKEEKIAMAKADRETNHQSTTAKRKEKKEAEGKSTTNKEKARKKNFMMTLGKAKSKNKRSLTDVKRTLQGHIDRKKRGGKRGNKGH</sequence>
<comment type="caution">
    <text evidence="11">The sequence shown here is derived from an EMBL/GenBank/DDBJ whole genome shotgun (WGS) entry which is preliminary data.</text>
</comment>
<dbReference type="GO" id="GO:0005730">
    <property type="term" value="C:nucleolus"/>
    <property type="evidence" value="ECO:0007669"/>
    <property type="project" value="UniProtKB-SubCell"/>
</dbReference>
<dbReference type="Pfam" id="PF21638">
    <property type="entry name" value="SDA1_C"/>
    <property type="match status" value="1"/>
</dbReference>
<dbReference type="AlphaFoldDB" id="A0A9W8YCI5"/>
<keyword evidence="3 6" id="KW-0690">Ribosome biogenesis</keyword>
<feature type="compositionally biased region" description="Basic and acidic residues" evidence="7">
    <location>
        <begin position="589"/>
        <end position="602"/>
    </location>
</feature>
<evidence type="ECO:0000256" key="4">
    <source>
        <dbReference type="ARBA" id="ARBA00022927"/>
    </source>
</evidence>
<keyword evidence="4 6" id="KW-0653">Protein transport</keyword>
<dbReference type="GO" id="GO:0042273">
    <property type="term" value="P:ribosomal large subunit biogenesis"/>
    <property type="evidence" value="ECO:0007669"/>
    <property type="project" value="UniProtKB-UniRule"/>
</dbReference>
<evidence type="ECO:0000256" key="3">
    <source>
        <dbReference type="ARBA" id="ARBA00022517"/>
    </source>
</evidence>
<feature type="domain" description="SDA1 middle" evidence="8">
    <location>
        <begin position="546"/>
        <end position="680"/>
    </location>
</feature>
<comment type="function">
    <text evidence="6">Required for 60S pre-ribosomal subunits export to the cytoplasm.</text>
</comment>
<accession>A0A9W8YCI5</accession>
<dbReference type="InterPro" id="IPR016024">
    <property type="entry name" value="ARM-type_fold"/>
</dbReference>
<feature type="region of interest" description="Disordered" evidence="7">
    <location>
        <begin position="515"/>
        <end position="602"/>
    </location>
</feature>
<evidence type="ECO:0000259" key="10">
    <source>
        <dbReference type="Pfam" id="PF21638"/>
    </source>
</evidence>
<dbReference type="Proteomes" id="UP001140560">
    <property type="component" value="Unassembled WGS sequence"/>
</dbReference>
<keyword evidence="5 6" id="KW-0539">Nucleus</keyword>
<evidence type="ECO:0000256" key="7">
    <source>
        <dbReference type="SAM" id="MobiDB-lite"/>
    </source>
</evidence>
<evidence type="ECO:0000313" key="12">
    <source>
        <dbReference type="Proteomes" id="UP001140560"/>
    </source>
</evidence>
<feature type="compositionally biased region" description="Acidic residues" evidence="7">
    <location>
        <begin position="551"/>
        <end position="563"/>
    </location>
</feature>
<evidence type="ECO:0000259" key="8">
    <source>
        <dbReference type="Pfam" id="PF05285"/>
    </source>
</evidence>
<name>A0A9W8YCI5_9PLEO</name>
<dbReference type="PANTHER" id="PTHR12730">
    <property type="entry name" value="HSDA/SDA1-RELATED"/>
    <property type="match status" value="1"/>
</dbReference>
<reference evidence="11" key="1">
    <citation type="submission" date="2022-10" db="EMBL/GenBank/DDBJ databases">
        <title>Tapping the CABI collections for fungal endophytes: first genome assemblies for Collariella, Neodidymelliopsis, Ascochyta clinopodiicola, Didymella pomorum, Didymosphaeria variabile, Neocosmospora piperis and Neocucurbitaria cava.</title>
        <authorList>
            <person name="Hill R."/>
        </authorList>
    </citation>
    <scope>NUCLEOTIDE SEQUENCE</scope>
    <source>
        <strain evidence="11">IMI 356814</strain>
    </source>
</reference>
<feature type="compositionally biased region" description="Basic residues" evidence="7">
    <location>
        <begin position="742"/>
        <end position="755"/>
    </location>
</feature>
<evidence type="ECO:0000259" key="9">
    <source>
        <dbReference type="Pfam" id="PF08158"/>
    </source>
</evidence>
<dbReference type="Pfam" id="PF05285">
    <property type="entry name" value="SDA1_dom"/>
    <property type="match status" value="1"/>
</dbReference>
<keyword evidence="12" id="KW-1185">Reference proteome</keyword>